<evidence type="ECO:0000313" key="3">
    <source>
        <dbReference type="Proteomes" id="UP000238701"/>
    </source>
</evidence>
<name>A0A2U3L8R4_9BACT</name>
<reference evidence="3" key="1">
    <citation type="submission" date="2018-02" db="EMBL/GenBank/DDBJ databases">
        <authorList>
            <person name="Hausmann B."/>
        </authorList>
    </citation>
    <scope>NUCLEOTIDE SEQUENCE [LARGE SCALE GENOMIC DNA]</scope>
    <source>
        <strain evidence="3">Peat soil MAG SbA1</strain>
    </source>
</reference>
<sequence length="193" mass="21237">MNECDQTEPSLQLKINDTLAKSVRLRSHPGAPGDREVVVEDPWLGLFALNSQFDLLVREAGSPWRAVTLDELRAILAATTGFPDKATSDRQTPGPTAPNGPNEFAGAHPKLVGLGTMTGLDACLQRIATLLYRASIPHLRAGSTFVVPSMMNARECLLRAGFHRDERYEAVLFDPERRIAIRLLERDPRVVLG</sequence>
<evidence type="ECO:0000256" key="1">
    <source>
        <dbReference type="SAM" id="MobiDB-lite"/>
    </source>
</evidence>
<gene>
    <name evidence="2" type="ORF">SBA1_820012</name>
</gene>
<protein>
    <submittedName>
        <fullName evidence="2">Uncharacterized protein</fullName>
    </submittedName>
</protein>
<proteinExistence type="predicted"/>
<dbReference type="AlphaFoldDB" id="A0A2U3L8R4"/>
<dbReference type="EMBL" id="OMOD01000180">
    <property type="protein sequence ID" value="SPF48210.1"/>
    <property type="molecule type" value="Genomic_DNA"/>
</dbReference>
<evidence type="ECO:0000313" key="2">
    <source>
        <dbReference type="EMBL" id="SPF48210.1"/>
    </source>
</evidence>
<organism evidence="2 3">
    <name type="scientific">Candidatus Sulfotelmatobacter kueseliae</name>
    <dbReference type="NCBI Taxonomy" id="2042962"/>
    <lineage>
        <taxon>Bacteria</taxon>
        <taxon>Pseudomonadati</taxon>
        <taxon>Acidobacteriota</taxon>
        <taxon>Terriglobia</taxon>
        <taxon>Terriglobales</taxon>
        <taxon>Candidatus Korobacteraceae</taxon>
        <taxon>Candidatus Sulfotelmatobacter</taxon>
    </lineage>
</organism>
<feature type="region of interest" description="Disordered" evidence="1">
    <location>
        <begin position="83"/>
        <end position="104"/>
    </location>
</feature>
<accession>A0A2U3L8R4</accession>
<dbReference type="Proteomes" id="UP000238701">
    <property type="component" value="Unassembled WGS sequence"/>
</dbReference>